<dbReference type="Gene3D" id="1.10.10.10">
    <property type="entry name" value="Winged helix-like DNA-binding domain superfamily/Winged helix DNA-binding domain"/>
    <property type="match status" value="1"/>
</dbReference>
<evidence type="ECO:0000313" key="12">
    <source>
        <dbReference type="Proteomes" id="UP000236723"/>
    </source>
</evidence>
<protein>
    <submittedName>
        <fullName evidence="11">DNA-binding response regulator, OmpR family, contains REC and winged-helix (WHTH) domain</fullName>
    </submittedName>
</protein>
<dbReference type="PROSITE" id="PS50110">
    <property type="entry name" value="RESPONSE_REGULATORY"/>
    <property type="match status" value="1"/>
</dbReference>
<dbReference type="GO" id="GO:0000976">
    <property type="term" value="F:transcription cis-regulatory region binding"/>
    <property type="evidence" value="ECO:0007669"/>
    <property type="project" value="TreeGrafter"/>
</dbReference>
<keyword evidence="5" id="KW-0804">Transcription</keyword>
<dbReference type="SMART" id="SM00862">
    <property type="entry name" value="Trans_reg_C"/>
    <property type="match status" value="1"/>
</dbReference>
<dbReference type="InterPro" id="IPR011006">
    <property type="entry name" value="CheY-like_superfamily"/>
</dbReference>
<evidence type="ECO:0000256" key="8">
    <source>
        <dbReference type="SAM" id="MobiDB-lite"/>
    </source>
</evidence>
<name>A0A1H6DFZ7_9ACTN</name>
<dbReference type="InterPro" id="IPR036388">
    <property type="entry name" value="WH-like_DNA-bd_sf"/>
</dbReference>
<dbReference type="GO" id="GO:0006355">
    <property type="term" value="P:regulation of DNA-templated transcription"/>
    <property type="evidence" value="ECO:0007669"/>
    <property type="project" value="InterPro"/>
</dbReference>
<organism evidence="11 12">
    <name type="scientific">Thermomonospora echinospora</name>
    <dbReference type="NCBI Taxonomy" id="1992"/>
    <lineage>
        <taxon>Bacteria</taxon>
        <taxon>Bacillati</taxon>
        <taxon>Actinomycetota</taxon>
        <taxon>Actinomycetes</taxon>
        <taxon>Streptosporangiales</taxon>
        <taxon>Thermomonosporaceae</taxon>
        <taxon>Thermomonospora</taxon>
    </lineage>
</organism>
<sequence length="304" mass="32926">MSSTGPVRHPQSISAERAQASTHSPVNGAAVRHPHAQSRLGDWTPEHTPGVAEAVAPLSLGGGDPLPGGRTVRLLVVSGCSATEQVVQDMRWHGFDAHAAQSGATTLEEYAGYDVILLDIELPDIDGLAVCRAIRSASDVPIVGFVSESSELDRVLCLEAGCDDCIEKPYRSRELVARINAILRRVHGGPAREDPAEEPRRLRHGPLLIDPVAREVRVDGRPVDMTRKEFDLLYLLAADPEKVFTREELMIRVWEHPDGAEISPRASRTIDTHVSSLRSKLGGGGWIIAIRGVGFRFRGPGSAD</sequence>
<evidence type="ECO:0000256" key="2">
    <source>
        <dbReference type="ARBA" id="ARBA00023012"/>
    </source>
</evidence>
<evidence type="ECO:0000256" key="6">
    <source>
        <dbReference type="PROSITE-ProRule" id="PRU00169"/>
    </source>
</evidence>
<dbReference type="AlphaFoldDB" id="A0A1H6DFZ7"/>
<dbReference type="SUPFAM" id="SSF46894">
    <property type="entry name" value="C-terminal effector domain of the bipartite response regulators"/>
    <property type="match status" value="1"/>
</dbReference>
<dbReference type="Pfam" id="PF00072">
    <property type="entry name" value="Response_reg"/>
    <property type="match status" value="1"/>
</dbReference>
<dbReference type="GO" id="GO:0032993">
    <property type="term" value="C:protein-DNA complex"/>
    <property type="evidence" value="ECO:0007669"/>
    <property type="project" value="TreeGrafter"/>
</dbReference>
<dbReference type="CDD" id="cd00383">
    <property type="entry name" value="trans_reg_C"/>
    <property type="match status" value="1"/>
</dbReference>
<dbReference type="Gene3D" id="3.40.50.2300">
    <property type="match status" value="1"/>
</dbReference>
<dbReference type="GO" id="GO:0005829">
    <property type="term" value="C:cytosol"/>
    <property type="evidence" value="ECO:0007669"/>
    <property type="project" value="TreeGrafter"/>
</dbReference>
<dbReference type="InterPro" id="IPR001789">
    <property type="entry name" value="Sig_transdc_resp-reg_receiver"/>
</dbReference>
<dbReference type="PANTHER" id="PTHR48111:SF1">
    <property type="entry name" value="TWO-COMPONENT RESPONSE REGULATOR ORR33"/>
    <property type="match status" value="1"/>
</dbReference>
<dbReference type="SUPFAM" id="SSF52172">
    <property type="entry name" value="CheY-like"/>
    <property type="match status" value="1"/>
</dbReference>
<dbReference type="EMBL" id="FNVO01000016">
    <property type="protein sequence ID" value="SEG83683.1"/>
    <property type="molecule type" value="Genomic_DNA"/>
</dbReference>
<proteinExistence type="predicted"/>
<evidence type="ECO:0000259" key="10">
    <source>
        <dbReference type="PROSITE" id="PS51755"/>
    </source>
</evidence>
<evidence type="ECO:0000256" key="3">
    <source>
        <dbReference type="ARBA" id="ARBA00023015"/>
    </source>
</evidence>
<keyword evidence="12" id="KW-1185">Reference proteome</keyword>
<gene>
    <name evidence="11" type="ORF">SAMN04489712_11648</name>
</gene>
<dbReference type="PROSITE" id="PS51755">
    <property type="entry name" value="OMPR_PHOB"/>
    <property type="match status" value="1"/>
</dbReference>
<keyword evidence="2" id="KW-0902">Two-component regulatory system</keyword>
<evidence type="ECO:0000259" key="9">
    <source>
        <dbReference type="PROSITE" id="PS50110"/>
    </source>
</evidence>
<feature type="modified residue" description="4-aspartylphosphate" evidence="6">
    <location>
        <position position="119"/>
    </location>
</feature>
<dbReference type="Proteomes" id="UP000236723">
    <property type="component" value="Unassembled WGS sequence"/>
</dbReference>
<evidence type="ECO:0000313" key="11">
    <source>
        <dbReference type="EMBL" id="SEG83683.1"/>
    </source>
</evidence>
<reference evidence="12" key="1">
    <citation type="submission" date="2016-10" db="EMBL/GenBank/DDBJ databases">
        <authorList>
            <person name="Varghese N."/>
            <person name="Submissions S."/>
        </authorList>
    </citation>
    <scope>NUCLEOTIDE SEQUENCE [LARGE SCALE GENOMIC DNA]</scope>
    <source>
        <strain evidence="12">DSM 43163</strain>
    </source>
</reference>
<evidence type="ECO:0000256" key="5">
    <source>
        <dbReference type="ARBA" id="ARBA00023163"/>
    </source>
</evidence>
<feature type="domain" description="Response regulatory" evidence="9">
    <location>
        <begin position="72"/>
        <end position="183"/>
    </location>
</feature>
<dbReference type="InterPro" id="IPR039420">
    <property type="entry name" value="WalR-like"/>
</dbReference>
<keyword evidence="4 7" id="KW-0238">DNA-binding</keyword>
<accession>A0A1H6DFZ7</accession>
<dbReference type="InterPro" id="IPR001867">
    <property type="entry name" value="OmpR/PhoB-type_DNA-bd"/>
</dbReference>
<dbReference type="SMART" id="SM00448">
    <property type="entry name" value="REC"/>
    <property type="match status" value="1"/>
</dbReference>
<dbReference type="GO" id="GO:0000156">
    <property type="term" value="F:phosphorelay response regulator activity"/>
    <property type="evidence" value="ECO:0007669"/>
    <property type="project" value="TreeGrafter"/>
</dbReference>
<dbReference type="PANTHER" id="PTHR48111">
    <property type="entry name" value="REGULATOR OF RPOS"/>
    <property type="match status" value="1"/>
</dbReference>
<evidence type="ECO:0000256" key="1">
    <source>
        <dbReference type="ARBA" id="ARBA00022553"/>
    </source>
</evidence>
<keyword evidence="3" id="KW-0805">Transcription regulation</keyword>
<feature type="compositionally biased region" description="Polar residues" evidence="8">
    <location>
        <begin position="1"/>
        <end position="25"/>
    </location>
</feature>
<evidence type="ECO:0000256" key="4">
    <source>
        <dbReference type="ARBA" id="ARBA00023125"/>
    </source>
</evidence>
<dbReference type="Pfam" id="PF00486">
    <property type="entry name" value="Trans_reg_C"/>
    <property type="match status" value="1"/>
</dbReference>
<dbReference type="Gene3D" id="6.10.250.690">
    <property type="match status" value="1"/>
</dbReference>
<feature type="domain" description="OmpR/PhoB-type" evidence="10">
    <location>
        <begin position="199"/>
        <end position="299"/>
    </location>
</feature>
<keyword evidence="1 6" id="KW-0597">Phosphoprotein</keyword>
<dbReference type="InterPro" id="IPR016032">
    <property type="entry name" value="Sig_transdc_resp-reg_C-effctor"/>
</dbReference>
<feature type="region of interest" description="Disordered" evidence="8">
    <location>
        <begin position="1"/>
        <end position="48"/>
    </location>
</feature>
<evidence type="ECO:0000256" key="7">
    <source>
        <dbReference type="PROSITE-ProRule" id="PRU01091"/>
    </source>
</evidence>
<feature type="DNA-binding region" description="OmpR/PhoB-type" evidence="7">
    <location>
        <begin position="199"/>
        <end position="299"/>
    </location>
</feature>